<dbReference type="AlphaFoldDB" id="A0A1Z3U6A1"/>
<dbReference type="CDD" id="cd00829">
    <property type="entry name" value="SCP-x_thiolase"/>
    <property type="match status" value="1"/>
</dbReference>
<dbReference type="Gene3D" id="3.40.47.10">
    <property type="match status" value="1"/>
</dbReference>
<accession>A0A1Z3U6A1</accession>
<reference evidence="3" key="3">
    <citation type="submission" date="2022-06" db="EMBL/GenBank/DDBJ databases">
        <authorList>
            <person name="Hesketh-Best P.J."/>
            <person name="Koch M.J."/>
        </authorList>
    </citation>
    <scope>NUCLEOTIDE SEQUENCE</scope>
    <source>
        <strain evidence="3">PC206-O</strain>
    </source>
</reference>
<dbReference type="InterPro" id="IPR055140">
    <property type="entry name" value="Thiolase_C_2"/>
</dbReference>
<protein>
    <submittedName>
        <fullName evidence="2">Transporter</fullName>
    </submittedName>
</protein>
<feature type="domain" description="Thiolase C-terminal" evidence="1">
    <location>
        <begin position="261"/>
        <end position="374"/>
    </location>
</feature>
<dbReference type="GO" id="GO:0016746">
    <property type="term" value="F:acyltransferase activity"/>
    <property type="evidence" value="ECO:0007669"/>
    <property type="project" value="InterPro"/>
</dbReference>
<proteinExistence type="predicted"/>
<evidence type="ECO:0000313" key="4">
    <source>
        <dbReference type="Proteomes" id="UP000197050"/>
    </source>
</evidence>
<organism evidence="2 4">
    <name type="scientific">Brevundimonas vesicularis</name>
    <name type="common">Pseudomonas vesicularis</name>
    <dbReference type="NCBI Taxonomy" id="41276"/>
    <lineage>
        <taxon>Bacteria</taxon>
        <taxon>Pseudomonadati</taxon>
        <taxon>Pseudomonadota</taxon>
        <taxon>Alphaproteobacteria</taxon>
        <taxon>Caulobacterales</taxon>
        <taxon>Caulobacteraceae</taxon>
        <taxon>Brevundimonas</taxon>
    </lineage>
</organism>
<reference evidence="2" key="2">
    <citation type="submission" date="2017-12" db="EMBL/GenBank/DDBJ databases">
        <title>FDA dAtabase for Regulatory Grade micrObial Sequences (FDA-ARGOS): Supporting development and validation of Infectious Disease Dx tests.</title>
        <authorList>
            <person name="Campos J."/>
            <person name="Goldberg B."/>
            <person name="Tallon L."/>
            <person name="Sadzewicz L."/>
            <person name="Sengamalay N."/>
            <person name="Ott S."/>
            <person name="Godinez A."/>
            <person name="Nagaraj S."/>
            <person name="Vavikolanu K."/>
            <person name="Vyas G."/>
            <person name="Nadendla S."/>
            <person name="Aluvathingal J."/>
            <person name="Geyer C."/>
            <person name="Nandy P."/>
            <person name="Hobson J."/>
            <person name="Sichtig H."/>
        </authorList>
    </citation>
    <scope>NUCLEOTIDE SEQUENCE</scope>
    <source>
        <strain evidence="2">FDAARGOS_289</strain>
    </source>
</reference>
<dbReference type="PANTHER" id="PTHR42870:SF1">
    <property type="entry name" value="NON-SPECIFIC LIPID-TRANSFER PROTEIN-LIKE 2"/>
    <property type="match status" value="1"/>
</dbReference>
<gene>
    <name evidence="2" type="ORF">CEP68_04510</name>
    <name evidence="3" type="ORF">NJD11_12565</name>
</gene>
<sequence length="388" mass="41181">MRAPRFPVSTAVVGLGVRQYKRGGAPLPEQGTLVRAIVDACEDAGIDPADIDGFVTYGDDKNEPVRLMPDLGTRELTWSTQVFGGGGGGLAAAFGPAAGAIISGQATTVAVFRALVQDNSGRLSAAVMAHHLNDHITGVGLVAPAVECAMRAQRLLEHHRVPRQCLEDLVRAAYYHGSRNPKAISYGRELDLEAYRSSRMIAEPFRLFDCSRENDGAGVLILTSAERARDLRQKPVYLKGVAQGTGRGWGDLLQNDVHYASAGFESVARRLWAQTGLKPSDIDVVQLYENFSAQGVASLIDHGFCDYESVGEVVRYENLIAPTGKLPVNTGGGNLAQGFIHGIGVAVEAVEQLRGTSANPVPDARYCLLAGGPGAPTVSSAIFSVDAE</sequence>
<dbReference type="GeneID" id="34014220"/>
<dbReference type="SUPFAM" id="SSF53901">
    <property type="entry name" value="Thiolase-like"/>
    <property type="match status" value="1"/>
</dbReference>
<dbReference type="EMBL" id="CP022048">
    <property type="protein sequence ID" value="ASE38817.1"/>
    <property type="molecule type" value="Genomic_DNA"/>
</dbReference>
<name>A0A1Z3U6A1_BREVE</name>
<reference evidence="4" key="1">
    <citation type="submission" date="2017-06" db="EMBL/GenBank/DDBJ databases">
        <title>FDA dAtabase for Regulatory Grade micrObial Sequences (FDA-ARGOS): Supporting development and validation of Infectious Disease Dx tests.</title>
        <authorList>
            <person name="Minogue T."/>
            <person name="Wolcott M."/>
            <person name="Wasieloski L."/>
            <person name="Aguilar W."/>
            <person name="Moore D."/>
            <person name="Tallon L."/>
            <person name="Sadzewicz L."/>
            <person name="Sengamalay N."/>
            <person name="Ott S."/>
            <person name="Godinez A."/>
            <person name="Nagaraj S."/>
            <person name="Nadendla S."/>
            <person name="Geyer C."/>
            <person name="Sichtig H."/>
        </authorList>
    </citation>
    <scope>NUCLEOTIDE SEQUENCE [LARGE SCALE GENOMIC DNA]</scope>
    <source>
        <strain evidence="4">FDAARGOS_289</strain>
    </source>
</reference>
<dbReference type="InterPro" id="IPR016039">
    <property type="entry name" value="Thiolase-like"/>
</dbReference>
<evidence type="ECO:0000313" key="2">
    <source>
        <dbReference type="EMBL" id="ASE38817.1"/>
    </source>
</evidence>
<evidence type="ECO:0000313" key="5">
    <source>
        <dbReference type="Proteomes" id="UP001272940"/>
    </source>
</evidence>
<dbReference type="Proteomes" id="UP000197050">
    <property type="component" value="Chromosome"/>
</dbReference>
<keyword evidence="5" id="KW-1185">Reference proteome</keyword>
<dbReference type="PANTHER" id="PTHR42870">
    <property type="entry name" value="ACETYL-COA C-ACETYLTRANSFERASE"/>
    <property type="match status" value="1"/>
</dbReference>
<dbReference type="Pfam" id="PF22691">
    <property type="entry name" value="Thiolase_C_1"/>
    <property type="match status" value="1"/>
</dbReference>
<evidence type="ECO:0000313" key="3">
    <source>
        <dbReference type="EMBL" id="MDX2335765.1"/>
    </source>
</evidence>
<dbReference type="RefSeq" id="WP_066623792.1">
    <property type="nucleotide sequence ID" value="NZ_CP022048.2"/>
</dbReference>
<evidence type="ECO:0000259" key="1">
    <source>
        <dbReference type="Pfam" id="PF22691"/>
    </source>
</evidence>
<reference evidence="3 5" key="4">
    <citation type="journal article" date="2023" name="FEMS Microbes">
        <title>Whole genomes of deep-sea sponge-associated bacteria exhibit high novel natural product potential.</title>
        <authorList>
            <person name="Hesketh-Best P.J."/>
            <person name="January G.G."/>
            <person name="Koch M.J."/>
            <person name="Warburton P.J."/>
            <person name="Howell K.L."/>
            <person name="Upton M."/>
        </authorList>
    </citation>
    <scope>NUCLEOTIDE SEQUENCE [LARGE SCALE GENOMIC DNA]</scope>
    <source>
        <strain evidence="3 5">PC206-O</strain>
    </source>
</reference>
<dbReference type="KEGG" id="bvc:CEP68_04510"/>
<dbReference type="EMBL" id="JAMYEC010000008">
    <property type="protein sequence ID" value="MDX2335765.1"/>
    <property type="molecule type" value="Genomic_DNA"/>
</dbReference>
<dbReference type="Proteomes" id="UP001272940">
    <property type="component" value="Unassembled WGS sequence"/>
</dbReference>